<dbReference type="EC" id="3.6.1.66" evidence="7"/>
<evidence type="ECO:0000313" key="9">
    <source>
        <dbReference type="EMBL" id="MEI5905610.1"/>
    </source>
</evidence>
<keyword evidence="5 7" id="KW-0460">Magnesium</keyword>
<dbReference type="NCBIfam" id="TIGR00042">
    <property type="entry name" value="RdgB/HAM1 family non-canonical purine NTP pyrophosphatase"/>
    <property type="match status" value="1"/>
</dbReference>
<dbReference type="PANTHER" id="PTHR11067">
    <property type="entry name" value="INOSINE TRIPHOSPHATE PYROPHOSPHATASE/HAM1 PROTEIN"/>
    <property type="match status" value="1"/>
</dbReference>
<sequence length="204" mass="22328">MERNVLIATKNKGKAKEFERMFAPYGFQVTTLLDIENAIDIEETGTSFVENALLKAETAAKEYQTMVIADDSGLAVDALNGEPGVYSARYAGSEKSDEANIEKVLEQLEGMNKEKRTAHFCCTLAVAAPGKQSVTVEGKCEGIITEEKRGENGFGYDPIFFVPSLGKTMAEMSPLEKNQISHRGNALKKLESILPTIINEANTR</sequence>
<dbReference type="NCBIfam" id="NF011397">
    <property type="entry name" value="PRK14822.1"/>
    <property type="match status" value="1"/>
</dbReference>
<dbReference type="InterPro" id="IPR029001">
    <property type="entry name" value="ITPase-like_fam"/>
</dbReference>
<feature type="binding site" evidence="7">
    <location>
        <position position="42"/>
    </location>
    <ligand>
        <name>Mg(2+)</name>
        <dbReference type="ChEBI" id="CHEBI:18420"/>
    </ligand>
</feature>
<dbReference type="GO" id="GO:0036220">
    <property type="term" value="F:ITP diphosphatase activity"/>
    <property type="evidence" value="ECO:0007669"/>
    <property type="project" value="UniProtKB-EC"/>
</dbReference>
<keyword evidence="6 7" id="KW-0546">Nucleotide metabolism</keyword>
<evidence type="ECO:0000256" key="1">
    <source>
        <dbReference type="ARBA" id="ARBA00008023"/>
    </source>
</evidence>
<dbReference type="SUPFAM" id="SSF52972">
    <property type="entry name" value="ITPase-like"/>
    <property type="match status" value="1"/>
</dbReference>
<name>A0ABU8H8L3_9BACI</name>
<evidence type="ECO:0000256" key="6">
    <source>
        <dbReference type="ARBA" id="ARBA00023080"/>
    </source>
</evidence>
<comment type="catalytic activity">
    <reaction evidence="7">
        <text>dITP + H2O = dIMP + diphosphate + H(+)</text>
        <dbReference type="Rhea" id="RHEA:28342"/>
        <dbReference type="ChEBI" id="CHEBI:15377"/>
        <dbReference type="ChEBI" id="CHEBI:15378"/>
        <dbReference type="ChEBI" id="CHEBI:33019"/>
        <dbReference type="ChEBI" id="CHEBI:61194"/>
        <dbReference type="ChEBI" id="CHEBI:61382"/>
        <dbReference type="EC" id="3.6.1.66"/>
    </reaction>
</comment>
<feature type="binding site" evidence="7">
    <location>
        <position position="72"/>
    </location>
    <ligand>
        <name>substrate</name>
    </ligand>
</feature>
<dbReference type="CDD" id="cd00515">
    <property type="entry name" value="HAM1"/>
    <property type="match status" value="1"/>
</dbReference>
<feature type="binding site" evidence="7">
    <location>
        <position position="177"/>
    </location>
    <ligand>
        <name>substrate</name>
    </ligand>
</feature>
<gene>
    <name evidence="9" type="ORF">WAK64_00835</name>
</gene>
<evidence type="ECO:0000313" key="10">
    <source>
        <dbReference type="Proteomes" id="UP001312865"/>
    </source>
</evidence>
<evidence type="ECO:0000256" key="5">
    <source>
        <dbReference type="ARBA" id="ARBA00022842"/>
    </source>
</evidence>
<evidence type="ECO:0000256" key="8">
    <source>
        <dbReference type="RuleBase" id="RU003781"/>
    </source>
</evidence>
<dbReference type="Proteomes" id="UP001312865">
    <property type="component" value="Unassembled WGS sequence"/>
</dbReference>
<feature type="binding site" evidence="7">
    <location>
        <position position="71"/>
    </location>
    <ligand>
        <name>Mg(2+)</name>
        <dbReference type="ChEBI" id="CHEBI:18420"/>
    </ligand>
</feature>
<dbReference type="Pfam" id="PF01725">
    <property type="entry name" value="Ham1p_like"/>
    <property type="match status" value="1"/>
</dbReference>
<evidence type="ECO:0000256" key="2">
    <source>
        <dbReference type="ARBA" id="ARBA00022723"/>
    </source>
</evidence>
<comment type="similarity">
    <text evidence="1 7 8">Belongs to the HAM1 NTPase family.</text>
</comment>
<feature type="binding site" evidence="7">
    <location>
        <begin position="154"/>
        <end position="157"/>
    </location>
    <ligand>
        <name>substrate</name>
    </ligand>
</feature>
<keyword evidence="3 7" id="KW-0547">Nucleotide-binding</keyword>
<keyword evidence="2 7" id="KW-0479">Metal-binding</keyword>
<accession>A0ABU8H8L3</accession>
<comment type="catalytic activity">
    <reaction evidence="7">
        <text>ITP + H2O = IMP + diphosphate + H(+)</text>
        <dbReference type="Rhea" id="RHEA:29399"/>
        <dbReference type="ChEBI" id="CHEBI:15377"/>
        <dbReference type="ChEBI" id="CHEBI:15378"/>
        <dbReference type="ChEBI" id="CHEBI:33019"/>
        <dbReference type="ChEBI" id="CHEBI:58053"/>
        <dbReference type="ChEBI" id="CHEBI:61402"/>
        <dbReference type="EC" id="3.6.1.66"/>
    </reaction>
</comment>
<comment type="caution">
    <text evidence="9">The sequence shown here is derived from an EMBL/GenBank/DDBJ whole genome shotgun (WGS) entry which is preliminary data.</text>
</comment>
<evidence type="ECO:0000256" key="7">
    <source>
        <dbReference type="HAMAP-Rule" id="MF_01405"/>
    </source>
</evidence>
<proteinExistence type="inferred from homology"/>
<keyword evidence="10" id="KW-1185">Reference proteome</keyword>
<comment type="function">
    <text evidence="7">Pyrophosphatase that catalyzes the hydrolysis of nucleoside triphosphates to their monophosphate derivatives, with a high preference for the non-canonical purine nucleotides XTP (xanthosine triphosphate), dITP (deoxyinosine triphosphate) and ITP. Seems to function as a house-cleaning enzyme that removes non-canonical purine nucleotides from the nucleotide pool, thus preventing their incorporation into DNA/RNA and avoiding chromosomal lesions.</text>
</comment>
<organism evidence="9 10">
    <name type="scientific">Bacillus spongiae</name>
    <dbReference type="NCBI Taxonomy" id="2683610"/>
    <lineage>
        <taxon>Bacteria</taxon>
        <taxon>Bacillati</taxon>
        <taxon>Bacillota</taxon>
        <taxon>Bacilli</taxon>
        <taxon>Bacillales</taxon>
        <taxon>Bacillaceae</taxon>
        <taxon>Bacillus</taxon>
    </lineage>
</organism>
<comment type="subunit">
    <text evidence="7">Homodimer.</text>
</comment>
<reference evidence="9 10" key="1">
    <citation type="journal article" date="2018" name="J. Microbiol.">
        <title>Bacillus spongiae sp. nov., isolated from sponge of Jeju Island.</title>
        <authorList>
            <person name="Lee G.E."/>
            <person name="Im W.T."/>
            <person name="Park J.S."/>
        </authorList>
    </citation>
    <scope>NUCLEOTIDE SEQUENCE [LARGE SCALE GENOMIC DNA]</scope>
    <source>
        <strain evidence="9 10">135PIL107-10</strain>
    </source>
</reference>
<feature type="binding site" evidence="7">
    <location>
        <begin position="182"/>
        <end position="183"/>
    </location>
    <ligand>
        <name>substrate</name>
    </ligand>
</feature>
<dbReference type="InterPro" id="IPR002637">
    <property type="entry name" value="RdgB/HAM1"/>
</dbReference>
<keyword evidence="4 7" id="KW-0378">Hydrolase</keyword>
<dbReference type="HAMAP" id="MF_01405">
    <property type="entry name" value="Non_canon_purine_NTPase"/>
    <property type="match status" value="1"/>
</dbReference>
<dbReference type="InterPro" id="IPR020922">
    <property type="entry name" value="dITP/XTP_pyrophosphatase"/>
</dbReference>
<comment type="cofactor">
    <cofactor evidence="7">
        <name>Mg(2+)</name>
        <dbReference type="ChEBI" id="CHEBI:18420"/>
    </cofactor>
    <text evidence="7">Binds 1 Mg(2+) ion per subunit.</text>
</comment>
<feature type="binding site" evidence="7">
    <location>
        <begin position="9"/>
        <end position="14"/>
    </location>
    <ligand>
        <name>substrate</name>
    </ligand>
</feature>
<dbReference type="Gene3D" id="3.90.950.10">
    <property type="match status" value="1"/>
</dbReference>
<protein>
    <recommendedName>
        <fullName evidence="7">dITP/XTP pyrophosphatase</fullName>
        <ecNumber evidence="7">3.6.1.66</ecNumber>
    </recommendedName>
    <alternativeName>
        <fullName evidence="7">Non-canonical purine NTP pyrophosphatase</fullName>
    </alternativeName>
    <alternativeName>
        <fullName evidence="7">Non-standard purine NTP pyrophosphatase</fullName>
    </alternativeName>
    <alternativeName>
        <fullName evidence="7">Nucleoside-triphosphate diphosphatase</fullName>
    </alternativeName>
    <alternativeName>
        <fullName evidence="7">Nucleoside-triphosphate pyrophosphatase</fullName>
        <shortName evidence="7">NTPase</shortName>
    </alternativeName>
</protein>
<evidence type="ECO:0000256" key="4">
    <source>
        <dbReference type="ARBA" id="ARBA00022801"/>
    </source>
</evidence>
<comment type="catalytic activity">
    <reaction evidence="7">
        <text>XTP + H2O = XMP + diphosphate + H(+)</text>
        <dbReference type="Rhea" id="RHEA:28610"/>
        <dbReference type="ChEBI" id="CHEBI:15377"/>
        <dbReference type="ChEBI" id="CHEBI:15378"/>
        <dbReference type="ChEBI" id="CHEBI:33019"/>
        <dbReference type="ChEBI" id="CHEBI:57464"/>
        <dbReference type="ChEBI" id="CHEBI:61314"/>
        <dbReference type="EC" id="3.6.1.66"/>
    </reaction>
</comment>
<feature type="active site" description="Proton acceptor" evidence="7">
    <location>
        <position position="71"/>
    </location>
</feature>
<dbReference type="EMBL" id="JBBAXC010000001">
    <property type="protein sequence ID" value="MEI5905610.1"/>
    <property type="molecule type" value="Genomic_DNA"/>
</dbReference>
<dbReference type="PANTHER" id="PTHR11067:SF9">
    <property type="entry name" value="INOSINE TRIPHOSPHATE PYROPHOSPHATASE"/>
    <property type="match status" value="1"/>
</dbReference>
<evidence type="ECO:0000256" key="3">
    <source>
        <dbReference type="ARBA" id="ARBA00022741"/>
    </source>
</evidence>